<feature type="signal peptide" evidence="1">
    <location>
        <begin position="1"/>
        <end position="19"/>
    </location>
</feature>
<keyword evidence="4" id="KW-1185">Reference proteome</keyword>
<keyword evidence="1" id="KW-0732">Signal</keyword>
<feature type="domain" description="FecR protein" evidence="2">
    <location>
        <begin position="57"/>
        <end position="157"/>
    </location>
</feature>
<dbReference type="Pfam" id="PF04773">
    <property type="entry name" value="FecR"/>
    <property type="match status" value="1"/>
</dbReference>
<evidence type="ECO:0000259" key="2">
    <source>
        <dbReference type="Pfam" id="PF04773"/>
    </source>
</evidence>
<evidence type="ECO:0000313" key="4">
    <source>
        <dbReference type="Proteomes" id="UP000244223"/>
    </source>
</evidence>
<accession>A0A2T5J065</accession>
<dbReference type="EMBL" id="QAON01000006">
    <property type="protein sequence ID" value="PTQ89629.1"/>
    <property type="molecule type" value="Genomic_DNA"/>
</dbReference>
<feature type="chain" id="PRO_5015511805" evidence="1">
    <location>
        <begin position="20"/>
        <end position="206"/>
    </location>
</feature>
<gene>
    <name evidence="3" type="ORF">C8N29_106160</name>
</gene>
<dbReference type="Proteomes" id="UP000244223">
    <property type="component" value="Unassembled WGS sequence"/>
</dbReference>
<dbReference type="PANTHER" id="PTHR38731:SF1">
    <property type="entry name" value="FECR PROTEIN DOMAIN-CONTAINING PROTEIN"/>
    <property type="match status" value="1"/>
</dbReference>
<dbReference type="Gene3D" id="2.60.120.1440">
    <property type="match status" value="1"/>
</dbReference>
<sequence length="206" mass="22498">MKRIALVSFLVLMNQSVLAQSQCRVGQVVQITGNVELQRKNETIKPIEGTQICRGDLVKTATGSIAELKLRDGSKITVGKDSQLVIKEYKIFRKQPNVALFELLQGAFRSVTGSITKRPHRYEVTTRVATIGVRGTDFWGGYGLSPDGALDVVMLEGTGVYVKNDKGQVELDKAGLGTTVSSDTPTTPKTWPEEKVMRAMATIQAN</sequence>
<evidence type="ECO:0000256" key="1">
    <source>
        <dbReference type="SAM" id="SignalP"/>
    </source>
</evidence>
<reference evidence="3 4" key="1">
    <citation type="submission" date="2018-04" db="EMBL/GenBank/DDBJ databases">
        <title>Genomic Encyclopedia of Archaeal and Bacterial Type Strains, Phase II (KMG-II): from individual species to whole genera.</title>
        <authorList>
            <person name="Goeker M."/>
        </authorList>
    </citation>
    <scope>NUCLEOTIDE SEQUENCE [LARGE SCALE GENOMIC DNA]</scope>
    <source>
        <strain evidence="3 4">DSM 5822</strain>
    </source>
</reference>
<dbReference type="PANTHER" id="PTHR38731">
    <property type="entry name" value="LIPL45-RELATED LIPOPROTEIN-RELATED"/>
    <property type="match status" value="1"/>
</dbReference>
<comment type="caution">
    <text evidence="3">The sequence shown here is derived from an EMBL/GenBank/DDBJ whole genome shotgun (WGS) entry which is preliminary data.</text>
</comment>
<dbReference type="OrthoDB" id="465662at2"/>
<dbReference type="RefSeq" id="WP_107865583.1">
    <property type="nucleotide sequence ID" value="NZ_QAON01000006.1"/>
</dbReference>
<dbReference type="AlphaFoldDB" id="A0A2T5J065"/>
<proteinExistence type="predicted"/>
<name>A0A2T5J065_9GAMM</name>
<organism evidence="3 4">
    <name type="scientific">Agitococcus lubricus</name>
    <dbReference type="NCBI Taxonomy" id="1077255"/>
    <lineage>
        <taxon>Bacteria</taxon>
        <taxon>Pseudomonadati</taxon>
        <taxon>Pseudomonadota</taxon>
        <taxon>Gammaproteobacteria</taxon>
        <taxon>Moraxellales</taxon>
        <taxon>Moraxellaceae</taxon>
        <taxon>Agitococcus</taxon>
    </lineage>
</organism>
<protein>
    <submittedName>
        <fullName evidence="3">FecR family protein</fullName>
    </submittedName>
</protein>
<dbReference type="InterPro" id="IPR006860">
    <property type="entry name" value="FecR"/>
</dbReference>
<evidence type="ECO:0000313" key="3">
    <source>
        <dbReference type="EMBL" id="PTQ89629.1"/>
    </source>
</evidence>